<keyword evidence="1" id="KW-0812">Transmembrane</keyword>
<evidence type="ECO:0000313" key="2">
    <source>
        <dbReference type="EMBL" id="QIQ20253.1"/>
    </source>
</evidence>
<keyword evidence="1" id="KW-1133">Transmembrane helix</keyword>
<reference evidence="2 3" key="1">
    <citation type="submission" date="2020-03" db="EMBL/GenBank/DDBJ databases">
        <title>Complete genome sequence of Orbus sp. IPMB12 (BCRC 80908).</title>
        <authorList>
            <person name="Lo W.-S."/>
            <person name="Chang T.-H."/>
            <person name="Kuo C.-H."/>
        </authorList>
    </citation>
    <scope>NUCLEOTIDE SEQUENCE [LARGE SCALE GENOMIC DNA]</scope>
    <source>
        <strain evidence="2 3">IPMB12</strain>
    </source>
</reference>
<feature type="transmembrane region" description="Helical" evidence="1">
    <location>
        <begin position="23"/>
        <end position="44"/>
    </location>
</feature>
<dbReference type="RefSeq" id="WP_166913819.1">
    <property type="nucleotide sequence ID" value="NZ_CP050253.1"/>
</dbReference>
<protein>
    <submittedName>
        <fullName evidence="2">Uncharacterized protein</fullName>
    </submittedName>
</protein>
<keyword evidence="3" id="KW-1185">Reference proteome</keyword>
<dbReference type="KEGG" id="orb:IPMB12_00285"/>
<dbReference type="EMBL" id="CP050253">
    <property type="protein sequence ID" value="QIQ20253.1"/>
    <property type="molecule type" value="Genomic_DNA"/>
</dbReference>
<evidence type="ECO:0000313" key="3">
    <source>
        <dbReference type="Proteomes" id="UP000501168"/>
    </source>
</evidence>
<dbReference type="InParanoid" id="A0A6G9I7R8"/>
<accession>A0A6G9I7R8</accession>
<organism evidence="2 3">
    <name type="scientific">Zophobihabitans entericus</name>
    <dbReference type="NCBI Taxonomy" id="1635327"/>
    <lineage>
        <taxon>Bacteria</taxon>
        <taxon>Pseudomonadati</taxon>
        <taxon>Pseudomonadota</taxon>
        <taxon>Gammaproteobacteria</taxon>
        <taxon>Orbales</taxon>
        <taxon>Orbaceae</taxon>
        <taxon>Zophobihabitans</taxon>
    </lineage>
</organism>
<proteinExistence type="predicted"/>
<keyword evidence="1" id="KW-0472">Membrane</keyword>
<name>A0A6G9I7R8_9GAMM</name>
<gene>
    <name evidence="2" type="ORF">IPMB12_00285</name>
</gene>
<dbReference type="AlphaFoldDB" id="A0A6G9I7R8"/>
<sequence>MHDMQDVTPPQISVERQNEVKKASFWISQLFILLATVSGVYLAANQGFKQAVEFENMNTYKDTYYLQKSLQNELQDNIIILQKYMEKVQDGAYFGARNEPLNFYSLVWENMKFSPTTLSAAPEVLRDAQRFYREVARIHQAVATGNMSIPNGIKYFQEEINIINDNTIPMIEKSNASIKVKLDDTNVVL</sequence>
<evidence type="ECO:0000256" key="1">
    <source>
        <dbReference type="SAM" id="Phobius"/>
    </source>
</evidence>
<dbReference type="Proteomes" id="UP000501168">
    <property type="component" value="Chromosome"/>
</dbReference>